<dbReference type="RefSeq" id="WP_157696139.1">
    <property type="nucleotide sequence ID" value="NZ_FCOI02000009.1"/>
</dbReference>
<organism evidence="2 3">
    <name type="scientific">Caballeronia temeraria</name>
    <dbReference type="NCBI Taxonomy" id="1777137"/>
    <lineage>
        <taxon>Bacteria</taxon>
        <taxon>Pseudomonadati</taxon>
        <taxon>Pseudomonadota</taxon>
        <taxon>Betaproteobacteria</taxon>
        <taxon>Burkholderiales</taxon>
        <taxon>Burkholderiaceae</taxon>
        <taxon>Caballeronia</taxon>
    </lineage>
</organism>
<feature type="region of interest" description="Disordered" evidence="1">
    <location>
        <begin position="1"/>
        <end position="34"/>
    </location>
</feature>
<proteinExistence type="predicted"/>
<dbReference type="Proteomes" id="UP000054624">
    <property type="component" value="Unassembled WGS sequence"/>
</dbReference>
<reference evidence="3" key="1">
    <citation type="submission" date="2016-01" db="EMBL/GenBank/DDBJ databases">
        <authorList>
            <person name="Peeters Charlotte."/>
        </authorList>
    </citation>
    <scope>NUCLEOTIDE SEQUENCE [LARGE SCALE GENOMIC DNA]</scope>
</reference>
<protein>
    <submittedName>
        <fullName evidence="2">Uncharacterized protein</fullName>
    </submittedName>
</protein>
<keyword evidence="3" id="KW-1185">Reference proteome</keyword>
<name>A0A158AXT3_9BURK</name>
<dbReference type="STRING" id="1777137.AWB76_03260"/>
<evidence type="ECO:0000313" key="2">
    <source>
        <dbReference type="EMBL" id="SAK62519.1"/>
    </source>
</evidence>
<dbReference type="AlphaFoldDB" id="A0A158AXT3"/>
<evidence type="ECO:0000313" key="3">
    <source>
        <dbReference type="Proteomes" id="UP000054624"/>
    </source>
</evidence>
<sequence>MTVIDGRAFFSRRPRHGSGTSGASTPPPPPELPKNHILIVPNEDGTHRVSRSGTYRQNRMLAINALTETAAFLSRDES</sequence>
<accession>A0A158AXT3</accession>
<dbReference type="EMBL" id="FCOI02000009">
    <property type="protein sequence ID" value="SAK62519.1"/>
    <property type="molecule type" value="Genomic_DNA"/>
</dbReference>
<evidence type="ECO:0000256" key="1">
    <source>
        <dbReference type="SAM" id="MobiDB-lite"/>
    </source>
</evidence>
<gene>
    <name evidence="2" type="ORF">AWB76_03260</name>
</gene>